<organism evidence="1 2">
    <name type="scientific">Gnathostoma spinigerum</name>
    <dbReference type="NCBI Taxonomy" id="75299"/>
    <lineage>
        <taxon>Eukaryota</taxon>
        <taxon>Metazoa</taxon>
        <taxon>Ecdysozoa</taxon>
        <taxon>Nematoda</taxon>
        <taxon>Chromadorea</taxon>
        <taxon>Rhabditida</taxon>
        <taxon>Spirurina</taxon>
        <taxon>Gnathostomatomorpha</taxon>
        <taxon>Gnathostomatoidea</taxon>
        <taxon>Gnathostomatidae</taxon>
        <taxon>Gnathostoma</taxon>
    </lineage>
</organism>
<dbReference type="Proteomes" id="UP001608902">
    <property type="component" value="Unassembled WGS sequence"/>
</dbReference>
<sequence length="140" mass="15916">MFFFSNSPLLRTSKISLQIFDANYFNEVGKTANIGREINVKLVFILQISSQLCTFSPIISHRSWLIISNLFAVPLFDDKLDNECSCTAQETDTAKNFVKKQPSSNSTNRSDVSMNGLEFHWSISPYKVSRNKFSICVAFQ</sequence>
<name>A0ABD6EF97_9BILA</name>
<evidence type="ECO:0000313" key="2">
    <source>
        <dbReference type="Proteomes" id="UP001608902"/>
    </source>
</evidence>
<proteinExistence type="predicted"/>
<gene>
    <name evidence="1" type="ORF">AB6A40_002277</name>
</gene>
<protein>
    <submittedName>
        <fullName evidence="1">Uncharacterized protein</fullName>
    </submittedName>
</protein>
<reference evidence="1 2" key="1">
    <citation type="submission" date="2024-08" db="EMBL/GenBank/DDBJ databases">
        <title>Gnathostoma spinigerum genome.</title>
        <authorList>
            <person name="Gonzalez-Bertolin B."/>
            <person name="Monzon S."/>
            <person name="Zaballos A."/>
            <person name="Jimenez P."/>
            <person name="Dekumyoy P."/>
            <person name="Varona S."/>
            <person name="Cuesta I."/>
            <person name="Sumanam S."/>
            <person name="Adisakwattana P."/>
            <person name="Gasser R.B."/>
            <person name="Hernandez-Gonzalez A."/>
            <person name="Young N.D."/>
            <person name="Perteguer M.J."/>
        </authorList>
    </citation>
    <scope>NUCLEOTIDE SEQUENCE [LARGE SCALE GENOMIC DNA]</scope>
    <source>
        <strain evidence="1">AL3</strain>
        <tissue evidence="1">Liver</tissue>
    </source>
</reference>
<comment type="caution">
    <text evidence="1">The sequence shown here is derived from an EMBL/GenBank/DDBJ whole genome shotgun (WGS) entry which is preliminary data.</text>
</comment>
<evidence type="ECO:0000313" key="1">
    <source>
        <dbReference type="EMBL" id="MFH4975568.1"/>
    </source>
</evidence>
<dbReference type="EMBL" id="JBGFUD010000983">
    <property type="protein sequence ID" value="MFH4975568.1"/>
    <property type="molecule type" value="Genomic_DNA"/>
</dbReference>
<dbReference type="AlphaFoldDB" id="A0ABD6EF97"/>
<keyword evidence="2" id="KW-1185">Reference proteome</keyword>
<accession>A0ABD6EF97</accession>